<reference evidence="1 2" key="1">
    <citation type="submission" date="2018-06" db="EMBL/GenBank/DDBJ databases">
        <title>Comparative genomics reveals the genomic features of Rhizophagus irregularis, R. cerebriforme, R. diaphanum and Gigaspora rosea, and their symbiotic lifestyle signature.</title>
        <authorList>
            <person name="Morin E."/>
            <person name="San Clemente H."/>
            <person name="Chen E.C.H."/>
            <person name="De La Providencia I."/>
            <person name="Hainaut M."/>
            <person name="Kuo A."/>
            <person name="Kohler A."/>
            <person name="Murat C."/>
            <person name="Tang N."/>
            <person name="Roy S."/>
            <person name="Loubradou J."/>
            <person name="Henrissat B."/>
            <person name="Grigoriev I.V."/>
            <person name="Corradi N."/>
            <person name="Roux C."/>
            <person name="Martin F.M."/>
        </authorList>
    </citation>
    <scope>NUCLEOTIDE SEQUENCE [LARGE SCALE GENOMIC DNA]</scope>
    <source>
        <strain evidence="1 2">DAOM 227022</strain>
    </source>
</reference>
<comment type="caution">
    <text evidence="1">The sequence shown here is derived from an EMBL/GenBank/DDBJ whole genome shotgun (WGS) entry which is preliminary data.</text>
</comment>
<sequence>MAKTFPPKVVRPLILYLKDDKKSLHSCLFVFRDWCREAVYLLWGQTFHFLYTCNKTNLVSSRSTNPKDDYFYVLMDKFNELNFPETKQCFANLTELVFTADERKDEIFSFLSQTCHIII</sequence>
<evidence type="ECO:0000313" key="2">
    <source>
        <dbReference type="Proteomes" id="UP000265703"/>
    </source>
</evidence>
<name>A0A397TP06_9GLOM</name>
<keyword evidence="2" id="KW-1185">Reference proteome</keyword>
<organism evidence="1 2">
    <name type="scientific">Glomus cerebriforme</name>
    <dbReference type="NCBI Taxonomy" id="658196"/>
    <lineage>
        <taxon>Eukaryota</taxon>
        <taxon>Fungi</taxon>
        <taxon>Fungi incertae sedis</taxon>
        <taxon>Mucoromycota</taxon>
        <taxon>Glomeromycotina</taxon>
        <taxon>Glomeromycetes</taxon>
        <taxon>Glomerales</taxon>
        <taxon>Glomeraceae</taxon>
        <taxon>Glomus</taxon>
    </lineage>
</organism>
<protein>
    <submittedName>
        <fullName evidence="1">Uncharacterized protein</fullName>
    </submittedName>
</protein>
<evidence type="ECO:0000313" key="1">
    <source>
        <dbReference type="EMBL" id="RIA96771.1"/>
    </source>
</evidence>
<dbReference type="EMBL" id="QKYT01000039">
    <property type="protein sequence ID" value="RIA96771.1"/>
    <property type="molecule type" value="Genomic_DNA"/>
</dbReference>
<dbReference type="Proteomes" id="UP000265703">
    <property type="component" value="Unassembled WGS sequence"/>
</dbReference>
<dbReference type="AlphaFoldDB" id="A0A397TP06"/>
<proteinExistence type="predicted"/>
<dbReference type="OrthoDB" id="421226at2759"/>
<accession>A0A397TP06</accession>
<gene>
    <name evidence="1" type="ORF">C1645_871861</name>
</gene>